<dbReference type="NCBIfam" id="TIGR03298">
    <property type="entry name" value="argP"/>
    <property type="match status" value="1"/>
</dbReference>
<dbReference type="InterPro" id="IPR050176">
    <property type="entry name" value="LTTR"/>
</dbReference>
<name>A0A2N7VWC0_9BURK</name>
<dbReference type="Pfam" id="PF03466">
    <property type="entry name" value="LysR_substrate"/>
    <property type="match status" value="1"/>
</dbReference>
<keyword evidence="3" id="KW-0238">DNA-binding</keyword>
<organism evidence="6 7">
    <name type="scientific">Trinickia soli</name>
    <dbReference type="NCBI Taxonomy" id="380675"/>
    <lineage>
        <taxon>Bacteria</taxon>
        <taxon>Pseudomonadati</taxon>
        <taxon>Pseudomonadota</taxon>
        <taxon>Betaproteobacteria</taxon>
        <taxon>Burkholderiales</taxon>
        <taxon>Burkholderiaceae</taxon>
        <taxon>Trinickia</taxon>
    </lineage>
</organism>
<dbReference type="InterPro" id="IPR036388">
    <property type="entry name" value="WH-like_DNA-bd_sf"/>
</dbReference>
<feature type="domain" description="HTH lysR-type" evidence="5">
    <location>
        <begin position="6"/>
        <end position="58"/>
    </location>
</feature>
<dbReference type="GO" id="GO:0003677">
    <property type="term" value="F:DNA binding"/>
    <property type="evidence" value="ECO:0007669"/>
    <property type="project" value="UniProtKB-KW"/>
</dbReference>
<dbReference type="RefSeq" id="WP_102611308.1">
    <property type="nucleotide sequence ID" value="NZ_CADIKD010000012.1"/>
</dbReference>
<dbReference type="SUPFAM" id="SSF46785">
    <property type="entry name" value="Winged helix' DNA-binding domain"/>
    <property type="match status" value="1"/>
</dbReference>
<dbReference type="SUPFAM" id="SSF53850">
    <property type="entry name" value="Periplasmic binding protein-like II"/>
    <property type="match status" value="1"/>
</dbReference>
<dbReference type="Gene3D" id="1.10.10.10">
    <property type="entry name" value="Winged helix-like DNA-binding domain superfamily/Winged helix DNA-binding domain"/>
    <property type="match status" value="1"/>
</dbReference>
<keyword evidence="4" id="KW-0804">Transcription</keyword>
<dbReference type="InterPro" id="IPR005119">
    <property type="entry name" value="LysR_subst-bd"/>
</dbReference>
<dbReference type="PROSITE" id="PS50931">
    <property type="entry name" value="HTH_LYSR"/>
    <property type="match status" value="1"/>
</dbReference>
<gene>
    <name evidence="6" type="ORF">C0Z19_18615</name>
</gene>
<dbReference type="PANTHER" id="PTHR30579">
    <property type="entry name" value="TRANSCRIPTIONAL REGULATOR"/>
    <property type="match status" value="1"/>
</dbReference>
<dbReference type="InterPro" id="IPR000847">
    <property type="entry name" value="LysR_HTH_N"/>
</dbReference>
<comment type="caution">
    <text evidence="6">The sequence shown here is derived from an EMBL/GenBank/DDBJ whole genome shotgun (WGS) entry which is preliminary data.</text>
</comment>
<sequence length="306" mass="33810">MLDRGQLEAFAAIVEHQSFDRAASALNVTRSAISQRIKALEEALCAVLLIRERPVLPTRVGEIVLRHVNAVRLLEQEIYLQVTPDDKRRERVRLAVAINADSLATWFGDCCKAMLEALPVALEVLVEDQNHTWPMLLRGEVVGCVCAEPKPAPGFEAIYLGAMEYRCVSTAAFADAHFPDGLRVREAIAVPAILFNRKDSLHDDFLKRLLGVEIERYVKHYFPSPVALLNAIQTGSGYGIVPAGQVKAQLESGELIDLAPSLPLRVPLYWHHWRQEPPLARRVTEFIAGAAKVALLAETPDGLSGD</sequence>
<dbReference type="NCBIfam" id="NF002964">
    <property type="entry name" value="PRK03635.1"/>
    <property type="match status" value="1"/>
</dbReference>
<dbReference type="Pfam" id="PF00126">
    <property type="entry name" value="HTH_1"/>
    <property type="match status" value="1"/>
</dbReference>
<protein>
    <submittedName>
        <fullName evidence="6">Transcriptional regulator ArgP</fullName>
    </submittedName>
</protein>
<proteinExistence type="inferred from homology"/>
<accession>A0A2N7VWC0</accession>
<evidence type="ECO:0000256" key="2">
    <source>
        <dbReference type="ARBA" id="ARBA00023015"/>
    </source>
</evidence>
<dbReference type="Gene3D" id="3.40.190.290">
    <property type="match status" value="1"/>
</dbReference>
<evidence type="ECO:0000256" key="1">
    <source>
        <dbReference type="ARBA" id="ARBA00009437"/>
    </source>
</evidence>
<comment type="similarity">
    <text evidence="1">Belongs to the LysR transcriptional regulatory family.</text>
</comment>
<dbReference type="EMBL" id="PNYB01000016">
    <property type="protein sequence ID" value="PMS21441.1"/>
    <property type="molecule type" value="Genomic_DNA"/>
</dbReference>
<dbReference type="NCBIfam" id="NF009888">
    <property type="entry name" value="PRK13348.1"/>
    <property type="match status" value="1"/>
</dbReference>
<evidence type="ECO:0000256" key="4">
    <source>
        <dbReference type="ARBA" id="ARBA00023163"/>
    </source>
</evidence>
<reference evidence="6 7" key="1">
    <citation type="submission" date="2018-01" db="EMBL/GenBank/DDBJ databases">
        <title>Whole genome analyses suggest that Burkholderia sensu lato contains two further novel genera in the rhizoxinica-symbiotica group Mycetohabitans gen. nov., and Trinickia gen. nov.: implications for the evolution of diazotrophy and nodulation in the Burkholderiaceae.</title>
        <authorList>
            <person name="Estrada-de los Santos P."/>
            <person name="Palmer M."/>
            <person name="Chavez-Ramirez B."/>
            <person name="Beukes C."/>
            <person name="Steenkamp E.T."/>
            <person name="Hirsch A.M."/>
            <person name="Manyaka P."/>
            <person name="Maluk M."/>
            <person name="Lafos M."/>
            <person name="Crook M."/>
            <person name="Gross E."/>
            <person name="Simon M.F."/>
            <person name="Bueno dos Reis Junior F."/>
            <person name="Poole P.S."/>
            <person name="Venter S.N."/>
            <person name="James E.K."/>
        </authorList>
    </citation>
    <scope>NUCLEOTIDE SEQUENCE [LARGE SCALE GENOMIC DNA]</scope>
    <source>
        <strain evidence="6 7">GP25-8</strain>
    </source>
</reference>
<keyword evidence="2" id="KW-0805">Transcription regulation</keyword>
<evidence type="ECO:0000259" key="5">
    <source>
        <dbReference type="PROSITE" id="PS50931"/>
    </source>
</evidence>
<dbReference type="InterPro" id="IPR036390">
    <property type="entry name" value="WH_DNA-bd_sf"/>
</dbReference>
<dbReference type="InterPro" id="IPR017685">
    <property type="entry name" value="ArgP"/>
</dbReference>
<dbReference type="PANTHER" id="PTHR30579:SF2">
    <property type="entry name" value="HTH-TYPE TRANSCRIPTIONAL REGULATOR ARGP"/>
    <property type="match status" value="1"/>
</dbReference>
<evidence type="ECO:0000313" key="6">
    <source>
        <dbReference type="EMBL" id="PMS21441.1"/>
    </source>
</evidence>
<dbReference type="AlphaFoldDB" id="A0A2N7VWC0"/>
<evidence type="ECO:0000313" key="7">
    <source>
        <dbReference type="Proteomes" id="UP000235347"/>
    </source>
</evidence>
<dbReference type="GO" id="GO:0003700">
    <property type="term" value="F:DNA-binding transcription factor activity"/>
    <property type="evidence" value="ECO:0007669"/>
    <property type="project" value="InterPro"/>
</dbReference>
<dbReference type="Proteomes" id="UP000235347">
    <property type="component" value="Unassembled WGS sequence"/>
</dbReference>
<evidence type="ECO:0000256" key="3">
    <source>
        <dbReference type="ARBA" id="ARBA00023125"/>
    </source>
</evidence>
<keyword evidence="7" id="KW-1185">Reference proteome</keyword>